<organism evidence="1 2">
    <name type="scientific">Phytophthora lilii</name>
    <dbReference type="NCBI Taxonomy" id="2077276"/>
    <lineage>
        <taxon>Eukaryota</taxon>
        <taxon>Sar</taxon>
        <taxon>Stramenopiles</taxon>
        <taxon>Oomycota</taxon>
        <taxon>Peronosporomycetes</taxon>
        <taxon>Peronosporales</taxon>
        <taxon>Peronosporaceae</taxon>
        <taxon>Phytophthora</taxon>
    </lineage>
</organism>
<sequence>MRSDRLVQRLSCRSQQCVVSHPNSLRTYPLTRSNTQADFPSRLYDVELCYTNLRELPDNLDSKWLLGMMICIEYGQLTSVPSVLIRLMPYSLVLTGNPINELPPELFQIEDMLCLSIGSTKITELPRNVTSFSPLLSSIYMTHTNVSSFWSWINPLLNRTADSSSSLLVGHSPYCTDLGKIMSGDSLILA</sequence>
<dbReference type="SUPFAM" id="SSF52058">
    <property type="entry name" value="L domain-like"/>
    <property type="match status" value="1"/>
</dbReference>
<accession>A0A9W6TVV6</accession>
<dbReference type="OrthoDB" id="89408at2759"/>
<proteinExistence type="predicted"/>
<evidence type="ECO:0000313" key="2">
    <source>
        <dbReference type="Proteomes" id="UP001165083"/>
    </source>
</evidence>
<name>A0A9W6TVV6_9STRA</name>
<dbReference type="Gene3D" id="3.80.10.10">
    <property type="entry name" value="Ribonuclease Inhibitor"/>
    <property type="match status" value="1"/>
</dbReference>
<reference evidence="1" key="1">
    <citation type="submission" date="2023-04" db="EMBL/GenBank/DDBJ databases">
        <title>Phytophthora lilii NBRC 32176.</title>
        <authorList>
            <person name="Ichikawa N."/>
            <person name="Sato H."/>
            <person name="Tonouchi N."/>
        </authorList>
    </citation>
    <scope>NUCLEOTIDE SEQUENCE</scope>
    <source>
        <strain evidence="1">NBRC 32176</strain>
    </source>
</reference>
<keyword evidence="2" id="KW-1185">Reference proteome</keyword>
<evidence type="ECO:0000313" key="1">
    <source>
        <dbReference type="EMBL" id="GMF21008.1"/>
    </source>
</evidence>
<dbReference type="EMBL" id="BSXW01000393">
    <property type="protein sequence ID" value="GMF21008.1"/>
    <property type="molecule type" value="Genomic_DNA"/>
</dbReference>
<comment type="caution">
    <text evidence="1">The sequence shown here is derived from an EMBL/GenBank/DDBJ whole genome shotgun (WGS) entry which is preliminary data.</text>
</comment>
<dbReference type="AlphaFoldDB" id="A0A9W6TVV6"/>
<dbReference type="Proteomes" id="UP001165083">
    <property type="component" value="Unassembled WGS sequence"/>
</dbReference>
<protein>
    <submittedName>
        <fullName evidence="1">Unnamed protein product</fullName>
    </submittedName>
</protein>
<dbReference type="InterPro" id="IPR032675">
    <property type="entry name" value="LRR_dom_sf"/>
</dbReference>
<gene>
    <name evidence="1" type="ORF">Plil01_000824500</name>
</gene>